<feature type="chain" id="PRO_5034226606" evidence="1">
    <location>
        <begin position="26"/>
        <end position="182"/>
    </location>
</feature>
<evidence type="ECO:0000313" key="5">
    <source>
        <dbReference type="Proteomes" id="UP000659061"/>
    </source>
</evidence>
<gene>
    <name evidence="3" type="ORF">BJ975_000837</name>
    <name evidence="2" type="ORF">IDH50_00110</name>
</gene>
<evidence type="ECO:0000256" key="1">
    <source>
        <dbReference type="SAM" id="SignalP"/>
    </source>
</evidence>
<dbReference type="EMBL" id="JACWMT010000001">
    <property type="protein sequence ID" value="MBD1268631.1"/>
    <property type="molecule type" value="Genomic_DNA"/>
</dbReference>
<organism evidence="2 5">
    <name type="scientific">Aeromicrobium tamlense</name>
    <dbReference type="NCBI Taxonomy" id="375541"/>
    <lineage>
        <taxon>Bacteria</taxon>
        <taxon>Bacillati</taxon>
        <taxon>Actinomycetota</taxon>
        <taxon>Actinomycetes</taxon>
        <taxon>Propionibacteriales</taxon>
        <taxon>Nocardioidaceae</taxon>
        <taxon>Aeromicrobium</taxon>
    </lineage>
</organism>
<dbReference type="AlphaFoldDB" id="A0A8I0FTS1"/>
<keyword evidence="1" id="KW-0732">Signal</keyword>
<reference evidence="2" key="2">
    <citation type="submission" date="2020-09" db="EMBL/GenBank/DDBJ databases">
        <title>Novel species in genus Aeromicrobium.</title>
        <authorList>
            <person name="Zhang G."/>
        </authorList>
    </citation>
    <scope>NUCLEOTIDE SEQUENCE</scope>
    <source>
        <strain evidence="2">SSW1-57</strain>
    </source>
</reference>
<evidence type="ECO:0000313" key="2">
    <source>
        <dbReference type="EMBL" id="MBD1268631.1"/>
    </source>
</evidence>
<dbReference type="EMBL" id="JACBZN010000001">
    <property type="protein sequence ID" value="NYI37462.1"/>
    <property type="molecule type" value="Genomic_DNA"/>
</dbReference>
<sequence>MNRTIRVALAGAAMGLVLGGCTGSADEPEAKAKPATPQQQWVQALCKALEPTTAPVEPPSTSGTAAESQEAIVGFLRTLRDRLEAQATVLDDAGAPPEVDPASFDQAKESLASGAKTLQGVIKNLKSASSADADQMEATLLQVSESLAESSSYEGPLAELSASDEGLKKAFEDDETCASIMS</sequence>
<reference evidence="3 4" key="1">
    <citation type="submission" date="2020-07" db="EMBL/GenBank/DDBJ databases">
        <title>Sequencing the genomes of 1000 actinobacteria strains.</title>
        <authorList>
            <person name="Klenk H.-P."/>
        </authorList>
    </citation>
    <scope>NUCLEOTIDE SEQUENCE [LARGE SCALE GENOMIC DNA]</scope>
    <source>
        <strain evidence="3 4">DSM 19087</strain>
    </source>
</reference>
<feature type="signal peptide" evidence="1">
    <location>
        <begin position="1"/>
        <end position="25"/>
    </location>
</feature>
<evidence type="ECO:0000313" key="3">
    <source>
        <dbReference type="EMBL" id="NYI37462.1"/>
    </source>
</evidence>
<name>A0A8I0FTS1_9ACTN</name>
<dbReference type="Proteomes" id="UP000587211">
    <property type="component" value="Unassembled WGS sequence"/>
</dbReference>
<dbReference type="PROSITE" id="PS51257">
    <property type="entry name" value="PROKAR_LIPOPROTEIN"/>
    <property type="match status" value="1"/>
</dbReference>
<protein>
    <submittedName>
        <fullName evidence="2">Uncharacterized protein</fullName>
    </submittedName>
</protein>
<keyword evidence="4" id="KW-1185">Reference proteome</keyword>
<accession>A0A8I0FTS1</accession>
<evidence type="ECO:0000313" key="4">
    <source>
        <dbReference type="Proteomes" id="UP000587211"/>
    </source>
</evidence>
<dbReference type="RefSeq" id="WP_179423959.1">
    <property type="nucleotide sequence ID" value="NZ_BAAAMP010000002.1"/>
</dbReference>
<comment type="caution">
    <text evidence="2">The sequence shown here is derived from an EMBL/GenBank/DDBJ whole genome shotgun (WGS) entry which is preliminary data.</text>
</comment>
<dbReference type="Proteomes" id="UP000659061">
    <property type="component" value="Unassembled WGS sequence"/>
</dbReference>
<proteinExistence type="predicted"/>